<dbReference type="GO" id="GO:0003743">
    <property type="term" value="F:translation initiation factor activity"/>
    <property type="evidence" value="ECO:0007669"/>
    <property type="project" value="UniProtKB-KW"/>
</dbReference>
<feature type="chain" id="PRO_5038790896" evidence="2">
    <location>
        <begin position="21"/>
        <end position="159"/>
    </location>
</feature>
<reference evidence="3" key="1">
    <citation type="submission" date="2022-08" db="EMBL/GenBank/DDBJ databases">
        <title>Complete Genome Sequences of 2 Bosea sp. soil isolates.</title>
        <authorList>
            <person name="Alvarez Arevalo M."/>
            <person name="Sterndorff E.B."/>
            <person name="Faurdal D."/>
            <person name="Joergensen T.S."/>
            <person name="Weber T."/>
        </authorList>
    </citation>
    <scope>NUCLEOTIDE SEQUENCE</scope>
    <source>
        <strain evidence="3">NBC_00436</strain>
    </source>
</reference>
<feature type="signal peptide" evidence="2">
    <location>
        <begin position="1"/>
        <end position="20"/>
    </location>
</feature>
<keyword evidence="3" id="KW-0648">Protein biosynthesis</keyword>
<dbReference type="AlphaFoldDB" id="A0A9E8A3C9"/>
<protein>
    <submittedName>
        <fullName evidence="3">Translation initiation factor 2</fullName>
    </submittedName>
</protein>
<keyword evidence="2" id="KW-0732">Signal</keyword>
<evidence type="ECO:0000256" key="1">
    <source>
        <dbReference type="SAM" id="MobiDB-lite"/>
    </source>
</evidence>
<feature type="compositionally biased region" description="Basic and acidic residues" evidence="1">
    <location>
        <begin position="143"/>
        <end position="153"/>
    </location>
</feature>
<keyword evidence="3" id="KW-0396">Initiation factor</keyword>
<feature type="region of interest" description="Disordered" evidence="1">
    <location>
        <begin position="132"/>
        <end position="159"/>
    </location>
</feature>
<gene>
    <name evidence="3" type="ORF">NWE54_05370</name>
</gene>
<name>A0A9E8A3C9_9HYPH</name>
<dbReference type="EMBL" id="CP102774">
    <property type="protein sequence ID" value="UZF89724.1"/>
    <property type="molecule type" value="Genomic_DNA"/>
</dbReference>
<dbReference type="PROSITE" id="PS51257">
    <property type="entry name" value="PROKAR_LIPOPROTEIN"/>
    <property type="match status" value="1"/>
</dbReference>
<evidence type="ECO:0000313" key="3">
    <source>
        <dbReference type="EMBL" id="UZF89724.1"/>
    </source>
</evidence>
<evidence type="ECO:0000256" key="2">
    <source>
        <dbReference type="SAM" id="SignalP"/>
    </source>
</evidence>
<proteinExistence type="predicted"/>
<organism evidence="3">
    <name type="scientific">Bosea sp. NBC_00436</name>
    <dbReference type="NCBI Taxonomy" id="2969620"/>
    <lineage>
        <taxon>Bacteria</taxon>
        <taxon>Pseudomonadati</taxon>
        <taxon>Pseudomonadota</taxon>
        <taxon>Alphaproteobacteria</taxon>
        <taxon>Hyphomicrobiales</taxon>
        <taxon>Boseaceae</taxon>
        <taxon>Bosea</taxon>
    </lineage>
</organism>
<sequence>MLIIRVLGAAALAATLGGCATVTRGTTNQITISSEPGGAEARSSLGHACTATPCTWEVSRKSEFVVTFSKEGYAEMQVPVSTRIAGAGAAGFAGNILIGGVVGMGVDAATGSTLEHFPNPVLASLVPLKKAGPLGRGKHKPAVRRERAPRVEADEAPQS</sequence>
<accession>A0A9E8A3C9</accession>